<gene>
    <name evidence="2" type="ORF">CSH63_07425</name>
</gene>
<protein>
    <submittedName>
        <fullName evidence="2">Uncharacterized protein</fullName>
    </submittedName>
</protein>
<feature type="region of interest" description="Disordered" evidence="1">
    <location>
        <begin position="1"/>
        <end position="548"/>
    </location>
</feature>
<dbReference type="KEGG" id="mtua:CSH63_07425"/>
<evidence type="ECO:0000313" key="3">
    <source>
        <dbReference type="Proteomes" id="UP000267804"/>
    </source>
</evidence>
<feature type="compositionally biased region" description="Gly residues" evidence="1">
    <location>
        <begin position="223"/>
        <end position="241"/>
    </location>
</feature>
<feature type="compositionally biased region" description="Low complexity" evidence="1">
    <location>
        <begin position="201"/>
        <end position="222"/>
    </location>
</feature>
<feature type="compositionally biased region" description="Low complexity" evidence="1">
    <location>
        <begin position="290"/>
        <end position="316"/>
    </location>
</feature>
<dbReference type="AlphaFoldDB" id="A0A386WIF9"/>
<proteinExistence type="predicted"/>
<dbReference type="EMBL" id="CP024087">
    <property type="protein sequence ID" value="AYF27259.1"/>
    <property type="molecule type" value="Genomic_DNA"/>
</dbReference>
<feature type="compositionally biased region" description="Pro residues" evidence="1">
    <location>
        <begin position="478"/>
        <end position="487"/>
    </location>
</feature>
<feature type="compositionally biased region" description="Low complexity" evidence="1">
    <location>
        <begin position="247"/>
        <end position="263"/>
    </location>
</feature>
<evidence type="ECO:0000313" key="2">
    <source>
        <dbReference type="EMBL" id="AYF27259.1"/>
    </source>
</evidence>
<organism evidence="2 3">
    <name type="scientific">Micromonospora tulbaghiae</name>
    <dbReference type="NCBI Taxonomy" id="479978"/>
    <lineage>
        <taxon>Bacteria</taxon>
        <taxon>Bacillati</taxon>
        <taxon>Actinomycetota</taxon>
        <taxon>Actinomycetes</taxon>
        <taxon>Micromonosporales</taxon>
        <taxon>Micromonosporaceae</taxon>
        <taxon>Micromonospora</taxon>
    </lineage>
</organism>
<reference evidence="2 3" key="1">
    <citation type="submission" date="2017-10" db="EMBL/GenBank/DDBJ databases">
        <title>Integration of genomic and chemical information greatly accelerates assignment of the full stereostructure of myelolactone, a potent inhibitor of myeloma from a marine-derived Micromonospora.</title>
        <authorList>
            <person name="Kim M.C."/>
            <person name="Machado H."/>
            <person name="Jensen P.R."/>
            <person name="Fenical W."/>
        </authorList>
    </citation>
    <scope>NUCLEOTIDE SEQUENCE [LARGE SCALE GENOMIC DNA]</scope>
    <source>
        <strain evidence="2 3">CNY-010</strain>
    </source>
</reference>
<name>A0A386WIF9_9ACTN</name>
<feature type="compositionally biased region" description="Basic and acidic residues" evidence="1">
    <location>
        <begin position="87"/>
        <end position="96"/>
    </location>
</feature>
<feature type="compositionally biased region" description="Polar residues" evidence="1">
    <location>
        <begin position="130"/>
        <end position="149"/>
    </location>
</feature>
<feature type="compositionally biased region" description="Basic and acidic residues" evidence="1">
    <location>
        <begin position="402"/>
        <end position="415"/>
    </location>
</feature>
<feature type="compositionally biased region" description="Low complexity" evidence="1">
    <location>
        <begin position="14"/>
        <end position="34"/>
    </location>
</feature>
<feature type="compositionally biased region" description="Low complexity" evidence="1">
    <location>
        <begin position="328"/>
        <end position="377"/>
    </location>
</feature>
<evidence type="ECO:0000256" key="1">
    <source>
        <dbReference type="SAM" id="MobiDB-lite"/>
    </source>
</evidence>
<accession>A0A386WIF9</accession>
<feature type="compositionally biased region" description="Basic and acidic residues" evidence="1">
    <location>
        <begin position="1"/>
        <end position="12"/>
    </location>
</feature>
<dbReference type="Proteomes" id="UP000267804">
    <property type="component" value="Chromosome"/>
</dbReference>
<sequence>MPPPPRPRDRLARALRATADRLSAPGSPGSPGSPEDVSRPPGQPPEHWRRLVAAHAPGLLRGLPPPPSPVEPGLLTDPCTNGSPDQTRTRRDEPGRRGMGRLWRGWKALLADRFGTSRSRTRRPHGADPGSSSRSWYETAPTGATSYQDLQGVPFGGTGVPGAGSREPAEVDGGPPGSAGPGVAASRDDAGPTRAASTWNGPRSGSARPGSGPARAGSEPVGAGSGPAGAGNGPTGAGRGTGRARARSGSAEAGSSAPAAGAAFSRYDAGPDTVAASGLPPASRYVTGPGRPTTAGDADATGSTGTPGGARTPGAARRSDTAGSTDPAGSARTARTTGGTETAGSRATGTAGSRATGTAGSRATGTAGSSGTPTSGGPDRQSPATEWPGLGVDRAGALTRRARADRSRERRRADDPGTEPSPARDDVLPLLFAAASPHGWQGRAGHDPGRAAGSPYPNGRHPAPGGDFRARPGQRPARPTPGSPWPTLPDDAGPAPATNPTAAARTTDGSTHADPWPALPGEPAWWTPATRATPWSDTARLDREQAGD</sequence>
<feature type="compositionally biased region" description="Basic and acidic residues" evidence="1">
    <location>
        <begin position="539"/>
        <end position="548"/>
    </location>
</feature>
<feature type="compositionally biased region" description="Low complexity" evidence="1">
    <location>
        <begin position="489"/>
        <end position="508"/>
    </location>
</feature>